<sequence>RSHWRQSPDRRLSRGCKAQTGGRHVGGEARTGGRCGEGGARTEGRCGEGEARTGGCHVGDKALCRLETRPRVLKPGAVRRLGLLWPRGSARKLGPLRSGGSSLCGSEAWPGEGAYGYSPRGGVWGCVCVCDVQRHDVRGTADGGGVIPGRGRSGKARARCRLQLEAAAALGPKT</sequence>
<dbReference type="EMBL" id="BEZZ01002498">
    <property type="protein sequence ID" value="GCC21838.1"/>
    <property type="molecule type" value="Genomic_DNA"/>
</dbReference>
<dbReference type="AlphaFoldDB" id="A0A401RUL5"/>
<keyword evidence="3" id="KW-1185">Reference proteome</keyword>
<feature type="compositionally biased region" description="Gly residues" evidence="1">
    <location>
        <begin position="29"/>
        <end position="39"/>
    </location>
</feature>
<reference evidence="2 3" key="1">
    <citation type="journal article" date="2018" name="Nat. Ecol. Evol.">
        <title>Shark genomes provide insights into elasmobranch evolution and the origin of vertebrates.</title>
        <authorList>
            <person name="Hara Y"/>
            <person name="Yamaguchi K"/>
            <person name="Onimaru K"/>
            <person name="Kadota M"/>
            <person name="Koyanagi M"/>
            <person name="Keeley SD"/>
            <person name="Tatsumi K"/>
            <person name="Tanaka K"/>
            <person name="Motone F"/>
            <person name="Kageyama Y"/>
            <person name="Nozu R"/>
            <person name="Adachi N"/>
            <person name="Nishimura O"/>
            <person name="Nakagawa R"/>
            <person name="Tanegashima C"/>
            <person name="Kiyatake I"/>
            <person name="Matsumoto R"/>
            <person name="Murakumo K"/>
            <person name="Nishida K"/>
            <person name="Terakita A"/>
            <person name="Kuratani S"/>
            <person name="Sato K"/>
            <person name="Hyodo S Kuraku.S."/>
        </authorList>
    </citation>
    <scope>NUCLEOTIDE SEQUENCE [LARGE SCALE GENOMIC DNA]</scope>
</reference>
<feature type="non-terminal residue" evidence="2">
    <location>
        <position position="1"/>
    </location>
</feature>
<feature type="region of interest" description="Disordered" evidence="1">
    <location>
        <begin position="1"/>
        <end position="53"/>
    </location>
</feature>
<evidence type="ECO:0000313" key="3">
    <source>
        <dbReference type="Proteomes" id="UP000287033"/>
    </source>
</evidence>
<feature type="compositionally biased region" description="Basic and acidic residues" evidence="1">
    <location>
        <begin position="40"/>
        <end position="51"/>
    </location>
</feature>
<evidence type="ECO:0000313" key="2">
    <source>
        <dbReference type="EMBL" id="GCC21838.1"/>
    </source>
</evidence>
<accession>A0A401RUL5</accession>
<organism evidence="2 3">
    <name type="scientific">Chiloscyllium punctatum</name>
    <name type="common">Brownbanded bambooshark</name>
    <name type="synonym">Hemiscyllium punctatum</name>
    <dbReference type="NCBI Taxonomy" id="137246"/>
    <lineage>
        <taxon>Eukaryota</taxon>
        <taxon>Metazoa</taxon>
        <taxon>Chordata</taxon>
        <taxon>Craniata</taxon>
        <taxon>Vertebrata</taxon>
        <taxon>Chondrichthyes</taxon>
        <taxon>Elasmobranchii</taxon>
        <taxon>Galeomorphii</taxon>
        <taxon>Galeoidea</taxon>
        <taxon>Orectolobiformes</taxon>
        <taxon>Hemiscylliidae</taxon>
        <taxon>Chiloscyllium</taxon>
    </lineage>
</organism>
<name>A0A401RUL5_CHIPU</name>
<proteinExistence type="predicted"/>
<gene>
    <name evidence="2" type="ORF">chiPu_0020293</name>
</gene>
<evidence type="ECO:0000256" key="1">
    <source>
        <dbReference type="SAM" id="MobiDB-lite"/>
    </source>
</evidence>
<protein>
    <submittedName>
        <fullName evidence="2">Uncharacterized protein</fullName>
    </submittedName>
</protein>
<feature type="compositionally biased region" description="Basic and acidic residues" evidence="1">
    <location>
        <begin position="1"/>
        <end position="12"/>
    </location>
</feature>
<dbReference type="Proteomes" id="UP000287033">
    <property type="component" value="Unassembled WGS sequence"/>
</dbReference>
<comment type="caution">
    <text evidence="2">The sequence shown here is derived from an EMBL/GenBank/DDBJ whole genome shotgun (WGS) entry which is preliminary data.</text>
</comment>